<gene>
    <name evidence="2" type="ORF">O6R05_01610</name>
</gene>
<protein>
    <submittedName>
        <fullName evidence="2">BspA family leucine-rich repeat surface protein</fullName>
    </submittedName>
</protein>
<proteinExistence type="predicted"/>
<dbReference type="PROSITE" id="PS51272">
    <property type="entry name" value="SLH"/>
    <property type="match status" value="2"/>
</dbReference>
<dbReference type="InterPro" id="IPR005046">
    <property type="entry name" value="DUF285"/>
</dbReference>
<feature type="domain" description="SLH" evidence="1">
    <location>
        <begin position="520"/>
        <end position="583"/>
    </location>
</feature>
<evidence type="ECO:0000313" key="3">
    <source>
        <dbReference type="Proteomes" id="UP001210339"/>
    </source>
</evidence>
<keyword evidence="3" id="KW-1185">Reference proteome</keyword>
<dbReference type="EMBL" id="CP115667">
    <property type="protein sequence ID" value="WBW50267.1"/>
    <property type="molecule type" value="Genomic_DNA"/>
</dbReference>
<dbReference type="InterPro" id="IPR001119">
    <property type="entry name" value="SLH_dom"/>
</dbReference>
<dbReference type="Pfam" id="PF00395">
    <property type="entry name" value="SLH"/>
    <property type="match status" value="3"/>
</dbReference>
<dbReference type="InterPro" id="IPR011889">
    <property type="entry name" value="Liste_lipo_26"/>
</dbReference>
<accession>A0ABY7QU18</accession>
<dbReference type="RefSeq" id="WP_271191799.1">
    <property type="nucleotide sequence ID" value="NZ_CP115667.1"/>
</dbReference>
<dbReference type="InterPro" id="IPR051465">
    <property type="entry name" value="Cell_Envelope_Struct_Comp"/>
</dbReference>
<sequence length="641" mass="72053">MRSMFQGAENANPNVRHWDVSNVKSMEYLFLGLKRGNPDVSQWDTSNVENMLSMFYGAELADPDVSNFNTANVTTMGAMFGEAKSANPDVSKWNTSKVTDMRQMFYKTDVANPDVSNWDTSNVVTMREMFSHTKSANPNVTNWNTAKVESMGYMFILAEVANPDVSNWDLSSVTDMEMMFTGAHSVNNIVLLKNSQQGIVSDGMFINIVIDEDDNEVLTPSDYNILKFKNLRGTPIQGTYFIQNITDGTEEYYDWETYQGDGMYYFEDNDEYHVYKAIALNVKVNWEDRYGKPLSGDALKNLTAGIDVYRDGDAAPTTFDVGQDDNFEMKQLVRYIDDNGEVIHYTVKEQGESGGQITVDGTTYDVTVTGNPIDGFVITNREFDPTQPTAPEDNDTDLFRFDLTFLSPTPLLPPADDEAEVTETHTAYMVGYEDGTLRPEEHVTRAEAAALVTRLAGLDLTDRTQPNFEDTEADAWYIPYINAAVAHDLLLADGSAIRPNAPITRGEFARMLAPLDKDNDTVAAFADIKGHPYEAAINREVGNHIIEGYDDGTFRPEAKLTRAEAAAMLNRLYNRVADEDALMDGYEAHITPYTDVSKGAWYYYDLLESTTTHTLVRRDAKDEYGRTKETWRRIVQDAKVL</sequence>
<feature type="domain" description="SLH" evidence="1">
    <location>
        <begin position="402"/>
        <end position="466"/>
    </location>
</feature>
<dbReference type="Gene3D" id="2.60.40.1140">
    <property type="entry name" value="Collagen-binding surface protein Cna, B-type domain"/>
    <property type="match status" value="1"/>
</dbReference>
<reference evidence="2 3" key="1">
    <citation type="submission" date="2023-01" db="EMBL/GenBank/DDBJ databases">
        <authorList>
            <person name="Lee S.H."/>
            <person name="Jung H.S."/>
            <person name="Yun J.U."/>
        </authorList>
    </citation>
    <scope>NUCLEOTIDE SEQUENCE [LARGE SCALE GENOMIC DNA]</scope>
    <source>
        <strain evidence="2 3">CBA3646</strain>
    </source>
</reference>
<dbReference type="NCBIfam" id="TIGR02167">
    <property type="entry name" value="Liste_lipo_26"/>
    <property type="match status" value="3"/>
</dbReference>
<evidence type="ECO:0000313" key="2">
    <source>
        <dbReference type="EMBL" id="WBW50267.1"/>
    </source>
</evidence>
<organism evidence="2 3">
    <name type="scientific">Peptoniphilus equinus</name>
    <dbReference type="NCBI Taxonomy" id="3016343"/>
    <lineage>
        <taxon>Bacteria</taxon>
        <taxon>Bacillati</taxon>
        <taxon>Bacillota</taxon>
        <taxon>Tissierellia</taxon>
        <taxon>Tissierellales</taxon>
        <taxon>Peptoniphilaceae</taxon>
        <taxon>Peptoniphilus</taxon>
    </lineage>
</organism>
<dbReference type="Proteomes" id="UP001210339">
    <property type="component" value="Chromosome"/>
</dbReference>
<dbReference type="PANTHER" id="PTHR43308">
    <property type="entry name" value="OUTER MEMBRANE PROTEIN ALPHA-RELATED"/>
    <property type="match status" value="1"/>
</dbReference>
<evidence type="ECO:0000259" key="1">
    <source>
        <dbReference type="PROSITE" id="PS51272"/>
    </source>
</evidence>
<name>A0ABY7QU18_9FIRM</name>
<dbReference type="Pfam" id="PF03382">
    <property type="entry name" value="DUF285"/>
    <property type="match status" value="1"/>
</dbReference>